<evidence type="ECO:0000256" key="5">
    <source>
        <dbReference type="SAM" id="MobiDB-lite"/>
    </source>
</evidence>
<feature type="compositionally biased region" description="Basic and acidic residues" evidence="5">
    <location>
        <begin position="11"/>
        <end position="22"/>
    </location>
</feature>
<evidence type="ECO:0000256" key="3">
    <source>
        <dbReference type="ARBA" id="ARBA00023163"/>
    </source>
</evidence>
<gene>
    <name evidence="7" type="ORF">SAMN05216275_102362</name>
</gene>
<dbReference type="InterPro" id="IPR036271">
    <property type="entry name" value="Tet_transcr_reg_TetR-rel_C_sf"/>
</dbReference>
<dbReference type="InterPro" id="IPR004111">
    <property type="entry name" value="Repressor_TetR_C"/>
</dbReference>
<dbReference type="AlphaFoldDB" id="A0A1I3H588"/>
<evidence type="ECO:0000256" key="4">
    <source>
        <dbReference type="PROSITE-ProRule" id="PRU00335"/>
    </source>
</evidence>
<dbReference type="PANTHER" id="PTHR30055">
    <property type="entry name" value="HTH-TYPE TRANSCRIPTIONAL REGULATOR RUTR"/>
    <property type="match status" value="1"/>
</dbReference>
<evidence type="ECO:0000313" key="7">
    <source>
        <dbReference type="EMBL" id="SFI30938.1"/>
    </source>
</evidence>
<dbReference type="Pfam" id="PF02909">
    <property type="entry name" value="TetR_C_1"/>
    <property type="match status" value="1"/>
</dbReference>
<dbReference type="PANTHER" id="PTHR30055:SF151">
    <property type="entry name" value="TRANSCRIPTIONAL REGULATORY PROTEIN"/>
    <property type="match status" value="1"/>
</dbReference>
<evidence type="ECO:0000313" key="8">
    <source>
        <dbReference type="Proteomes" id="UP000199111"/>
    </source>
</evidence>
<dbReference type="InterPro" id="IPR050109">
    <property type="entry name" value="HTH-type_TetR-like_transc_reg"/>
</dbReference>
<dbReference type="GeneID" id="96296693"/>
<feature type="region of interest" description="Disordered" evidence="5">
    <location>
        <begin position="1"/>
        <end position="22"/>
    </location>
</feature>
<proteinExistence type="predicted"/>
<keyword evidence="3" id="KW-0804">Transcription</keyword>
<dbReference type="SUPFAM" id="SSF48498">
    <property type="entry name" value="Tetracyclin repressor-like, C-terminal domain"/>
    <property type="match status" value="1"/>
</dbReference>
<accession>A0A1I3H588</accession>
<keyword evidence="8" id="KW-1185">Reference proteome</keyword>
<dbReference type="Pfam" id="PF00440">
    <property type="entry name" value="TetR_N"/>
    <property type="match status" value="1"/>
</dbReference>
<dbReference type="InterPro" id="IPR009057">
    <property type="entry name" value="Homeodomain-like_sf"/>
</dbReference>
<evidence type="ECO:0000256" key="1">
    <source>
        <dbReference type="ARBA" id="ARBA00023015"/>
    </source>
</evidence>
<dbReference type="SUPFAM" id="SSF46689">
    <property type="entry name" value="Homeodomain-like"/>
    <property type="match status" value="1"/>
</dbReference>
<dbReference type="RefSeq" id="WP_093885671.1">
    <property type="nucleotide sequence ID" value="NZ_FOQY01000002.1"/>
</dbReference>
<sequence>MPEEPTSIWMRPERGARGPAPEHSRAQIAAVAIDLAIAGGLAAVSTRQIAKALGTGPASLYRYVATRDDLIDLMHDAVTGEVDLSVPLTGDPVEDLLSLAVRTKDLYLRYPWLLDVPVERNRLGPRAADYLEYALRALQHVPMTGRQKLEAISLLNGLVALFAHIEIQERRTPTARQAAQTAYQAQLAADGRHPLIADAMAHSPLDPPDNARQSFERMTRRLLTGLGLPG</sequence>
<dbReference type="GO" id="GO:0003700">
    <property type="term" value="F:DNA-binding transcription factor activity"/>
    <property type="evidence" value="ECO:0007669"/>
    <property type="project" value="TreeGrafter"/>
</dbReference>
<dbReference type="GO" id="GO:0000976">
    <property type="term" value="F:transcription cis-regulatory region binding"/>
    <property type="evidence" value="ECO:0007669"/>
    <property type="project" value="TreeGrafter"/>
</dbReference>
<keyword evidence="2 4" id="KW-0238">DNA-binding</keyword>
<evidence type="ECO:0000256" key="2">
    <source>
        <dbReference type="ARBA" id="ARBA00023125"/>
    </source>
</evidence>
<dbReference type="PROSITE" id="PS50977">
    <property type="entry name" value="HTH_TETR_2"/>
    <property type="match status" value="1"/>
</dbReference>
<dbReference type="Gene3D" id="1.10.357.10">
    <property type="entry name" value="Tetracycline Repressor, domain 2"/>
    <property type="match status" value="1"/>
</dbReference>
<organism evidence="7 8">
    <name type="scientific">Streptosporangium canum</name>
    <dbReference type="NCBI Taxonomy" id="324952"/>
    <lineage>
        <taxon>Bacteria</taxon>
        <taxon>Bacillati</taxon>
        <taxon>Actinomycetota</taxon>
        <taxon>Actinomycetes</taxon>
        <taxon>Streptosporangiales</taxon>
        <taxon>Streptosporangiaceae</taxon>
        <taxon>Streptosporangium</taxon>
    </lineage>
</organism>
<dbReference type="GO" id="GO:0045892">
    <property type="term" value="P:negative regulation of DNA-templated transcription"/>
    <property type="evidence" value="ECO:0007669"/>
    <property type="project" value="InterPro"/>
</dbReference>
<evidence type="ECO:0000259" key="6">
    <source>
        <dbReference type="PROSITE" id="PS50977"/>
    </source>
</evidence>
<name>A0A1I3H588_9ACTN</name>
<dbReference type="Gene3D" id="1.10.10.60">
    <property type="entry name" value="Homeodomain-like"/>
    <property type="match status" value="1"/>
</dbReference>
<dbReference type="Proteomes" id="UP000199111">
    <property type="component" value="Unassembled WGS sequence"/>
</dbReference>
<dbReference type="EMBL" id="FOQY01000002">
    <property type="protein sequence ID" value="SFI30938.1"/>
    <property type="molecule type" value="Genomic_DNA"/>
</dbReference>
<dbReference type="InterPro" id="IPR001647">
    <property type="entry name" value="HTH_TetR"/>
</dbReference>
<feature type="DNA-binding region" description="H-T-H motif" evidence="4">
    <location>
        <begin position="45"/>
        <end position="64"/>
    </location>
</feature>
<keyword evidence="1" id="KW-0805">Transcription regulation</keyword>
<protein>
    <submittedName>
        <fullName evidence="7">Transcriptional regulator, TetR family</fullName>
    </submittedName>
</protein>
<feature type="domain" description="HTH tetR-type" evidence="6">
    <location>
        <begin position="22"/>
        <end position="82"/>
    </location>
</feature>
<reference evidence="8" key="1">
    <citation type="submission" date="2016-10" db="EMBL/GenBank/DDBJ databases">
        <authorList>
            <person name="Varghese N."/>
            <person name="Submissions S."/>
        </authorList>
    </citation>
    <scope>NUCLEOTIDE SEQUENCE [LARGE SCALE GENOMIC DNA]</scope>
    <source>
        <strain evidence="8">CGMCC 4.2126</strain>
    </source>
</reference>